<keyword evidence="2" id="KW-1185">Reference proteome</keyword>
<protein>
    <submittedName>
        <fullName evidence="1">Uncharacterized protein</fullName>
    </submittedName>
</protein>
<dbReference type="Ensembl" id="ENSMSIT00000007449.1">
    <property type="protein sequence ID" value="ENSMSIP00000005895.1"/>
    <property type="gene ID" value="ENSMSIG00000005302.1"/>
</dbReference>
<organism evidence="1 2">
    <name type="scientific">Mus spicilegus</name>
    <name type="common">Mound-building mouse</name>
    <dbReference type="NCBI Taxonomy" id="10103"/>
    <lineage>
        <taxon>Eukaryota</taxon>
        <taxon>Metazoa</taxon>
        <taxon>Chordata</taxon>
        <taxon>Craniata</taxon>
        <taxon>Vertebrata</taxon>
        <taxon>Euteleostomi</taxon>
        <taxon>Mammalia</taxon>
        <taxon>Eutheria</taxon>
        <taxon>Euarchontoglires</taxon>
        <taxon>Glires</taxon>
        <taxon>Rodentia</taxon>
        <taxon>Myomorpha</taxon>
        <taxon>Muroidea</taxon>
        <taxon>Muridae</taxon>
        <taxon>Murinae</taxon>
        <taxon>Mus</taxon>
        <taxon>Mus</taxon>
    </lineage>
</organism>
<evidence type="ECO:0000313" key="1">
    <source>
        <dbReference type="Ensembl" id="ENSMSIP00000005895.1"/>
    </source>
</evidence>
<evidence type="ECO:0000313" key="2">
    <source>
        <dbReference type="Proteomes" id="UP000694415"/>
    </source>
</evidence>
<reference evidence="1" key="2">
    <citation type="submission" date="2025-09" db="UniProtKB">
        <authorList>
            <consortium name="Ensembl"/>
        </authorList>
    </citation>
    <scope>IDENTIFICATION</scope>
</reference>
<accession>A0A8C6GHF2</accession>
<dbReference type="Proteomes" id="UP000694415">
    <property type="component" value="Unplaced"/>
</dbReference>
<reference evidence="1" key="1">
    <citation type="submission" date="2025-08" db="UniProtKB">
        <authorList>
            <consortium name="Ensembl"/>
        </authorList>
    </citation>
    <scope>IDENTIFICATION</scope>
</reference>
<name>A0A8C6GHF2_MUSSI</name>
<sequence>MQTVPRFCNNQEHVDTYLWEEAWGKHCFWLLLKPAFWRWTAAQGNEGRFCKLQILSRTRTVASLSWPAFPEYLKRSLETNKILRTSGTVTDSVLLLALNSPS</sequence>
<dbReference type="AlphaFoldDB" id="A0A8C6GHF2"/>
<proteinExistence type="predicted"/>
<dbReference type="GeneTree" id="ENSGT01140000286703"/>